<protein>
    <submittedName>
        <fullName evidence="1">Uncharacterized protein</fullName>
    </submittedName>
</protein>
<proteinExistence type="predicted"/>
<dbReference type="AlphaFoldDB" id="A0A016W3I5"/>
<evidence type="ECO:0000313" key="1">
    <source>
        <dbReference type="EMBL" id="EYC34414.1"/>
    </source>
</evidence>
<organism evidence="1 2">
    <name type="scientific">Ancylostoma ceylanicum</name>
    <dbReference type="NCBI Taxonomy" id="53326"/>
    <lineage>
        <taxon>Eukaryota</taxon>
        <taxon>Metazoa</taxon>
        <taxon>Ecdysozoa</taxon>
        <taxon>Nematoda</taxon>
        <taxon>Chromadorea</taxon>
        <taxon>Rhabditida</taxon>
        <taxon>Rhabditina</taxon>
        <taxon>Rhabditomorpha</taxon>
        <taxon>Strongyloidea</taxon>
        <taxon>Ancylostomatidae</taxon>
        <taxon>Ancylostomatinae</taxon>
        <taxon>Ancylostoma</taxon>
    </lineage>
</organism>
<comment type="caution">
    <text evidence="1">The sequence shown here is derived from an EMBL/GenBank/DDBJ whole genome shotgun (WGS) entry which is preliminary data.</text>
</comment>
<gene>
    <name evidence="1" type="primary">Acey_s0001.g402</name>
    <name evidence="1" type="ORF">Y032_0001g402</name>
</gene>
<dbReference type="EMBL" id="JARK01001337">
    <property type="protein sequence ID" value="EYC34414.1"/>
    <property type="molecule type" value="Genomic_DNA"/>
</dbReference>
<dbReference type="Proteomes" id="UP000024635">
    <property type="component" value="Unassembled WGS sequence"/>
</dbReference>
<reference evidence="2" key="1">
    <citation type="journal article" date="2015" name="Nat. Genet.">
        <title>The genome and transcriptome of the zoonotic hookworm Ancylostoma ceylanicum identify infection-specific gene families.</title>
        <authorList>
            <person name="Schwarz E.M."/>
            <person name="Hu Y."/>
            <person name="Antoshechkin I."/>
            <person name="Miller M.M."/>
            <person name="Sternberg P.W."/>
            <person name="Aroian R.V."/>
        </authorList>
    </citation>
    <scope>NUCLEOTIDE SEQUENCE</scope>
    <source>
        <strain evidence="2">HY135</strain>
    </source>
</reference>
<accession>A0A016W3I5</accession>
<name>A0A016W3I5_9BILA</name>
<keyword evidence="2" id="KW-1185">Reference proteome</keyword>
<evidence type="ECO:0000313" key="2">
    <source>
        <dbReference type="Proteomes" id="UP000024635"/>
    </source>
</evidence>
<sequence>MLLPEGLSQIFETVWNKNFQVGGKFANLLRPQENSSVSEVISVRTTAPGRPLTRCIQRKFWVKLWIAEEYMFKRTGQHNGKH</sequence>